<evidence type="ECO:0008006" key="13">
    <source>
        <dbReference type="Google" id="ProtNLM"/>
    </source>
</evidence>
<feature type="region of interest" description="Disordered" evidence="5">
    <location>
        <begin position="388"/>
        <end position="410"/>
    </location>
</feature>
<accession>A0A5A8DV40</accession>
<dbReference type="InterPro" id="IPR003689">
    <property type="entry name" value="ZIP"/>
</dbReference>
<name>A0A5A8DV40_CAFRO</name>
<feature type="transmembrane region" description="Helical" evidence="6">
    <location>
        <begin position="20"/>
        <end position="40"/>
    </location>
</feature>
<dbReference type="Proteomes" id="UP000324907">
    <property type="component" value="Unassembled WGS sequence"/>
</dbReference>
<evidence type="ECO:0000256" key="3">
    <source>
        <dbReference type="ARBA" id="ARBA00022989"/>
    </source>
</evidence>
<dbReference type="EMBL" id="VLTN01000043">
    <property type="protein sequence ID" value="KAA0149451.1"/>
    <property type="molecule type" value="Genomic_DNA"/>
</dbReference>
<feature type="transmembrane region" description="Helical" evidence="6">
    <location>
        <begin position="264"/>
        <end position="285"/>
    </location>
</feature>
<feature type="region of interest" description="Disordered" evidence="5">
    <location>
        <begin position="159"/>
        <end position="182"/>
    </location>
</feature>
<feature type="transmembrane region" description="Helical" evidence="6">
    <location>
        <begin position="359"/>
        <end position="378"/>
    </location>
</feature>
<keyword evidence="4 6" id="KW-0472">Membrane</keyword>
<evidence type="ECO:0000313" key="10">
    <source>
        <dbReference type="Proteomes" id="UP000322899"/>
    </source>
</evidence>
<feature type="transmembrane region" description="Helical" evidence="6">
    <location>
        <begin position="106"/>
        <end position="124"/>
    </location>
</feature>
<evidence type="ECO:0000256" key="6">
    <source>
        <dbReference type="SAM" id="Phobius"/>
    </source>
</evidence>
<dbReference type="AlphaFoldDB" id="A0A5A8DV40"/>
<dbReference type="EMBL" id="VLTL01000023">
    <property type="protein sequence ID" value="KAA0169345.1"/>
    <property type="molecule type" value="Genomic_DNA"/>
</dbReference>
<organism evidence="8 12">
    <name type="scientific">Cafeteria roenbergensis</name>
    <name type="common">Marine flagellate</name>
    <dbReference type="NCBI Taxonomy" id="33653"/>
    <lineage>
        <taxon>Eukaryota</taxon>
        <taxon>Sar</taxon>
        <taxon>Stramenopiles</taxon>
        <taxon>Bigyra</taxon>
        <taxon>Opalozoa</taxon>
        <taxon>Bicosoecida</taxon>
        <taxon>Cafeteriaceae</taxon>
        <taxon>Cafeteria</taxon>
    </lineage>
</organism>
<dbReference type="PANTHER" id="PTHR11040:SF140">
    <property type="entry name" value="ZRT (ZRT), IRT- (IRT-) LIKE PROTEIN TRANSPORTER"/>
    <property type="match status" value="1"/>
</dbReference>
<comment type="caution">
    <text evidence="8">The sequence shown here is derived from an EMBL/GenBank/DDBJ whole genome shotgun (WGS) entry which is preliminary data.</text>
</comment>
<evidence type="ECO:0000313" key="11">
    <source>
        <dbReference type="Proteomes" id="UP000323011"/>
    </source>
</evidence>
<evidence type="ECO:0000256" key="4">
    <source>
        <dbReference type="ARBA" id="ARBA00023136"/>
    </source>
</evidence>
<protein>
    <recommendedName>
        <fullName evidence="13">Zinc/iron permease</fullName>
    </recommendedName>
</protein>
<comment type="subcellular location">
    <subcellularLocation>
        <location evidence="1">Membrane</location>
        <topology evidence="1">Multi-pass membrane protein</topology>
    </subcellularLocation>
</comment>
<dbReference type="EMBL" id="VLTO01000038">
    <property type="protein sequence ID" value="KAA0173117.1"/>
    <property type="molecule type" value="Genomic_DNA"/>
</dbReference>
<keyword evidence="3 6" id="KW-1133">Transmembrane helix</keyword>
<dbReference type="GO" id="GO:0005385">
    <property type="term" value="F:zinc ion transmembrane transporter activity"/>
    <property type="evidence" value="ECO:0007669"/>
    <property type="project" value="TreeGrafter"/>
</dbReference>
<evidence type="ECO:0000313" key="12">
    <source>
        <dbReference type="Proteomes" id="UP000324907"/>
    </source>
</evidence>
<feature type="transmembrane region" description="Helical" evidence="6">
    <location>
        <begin position="415"/>
        <end position="433"/>
    </location>
</feature>
<feature type="transmembrane region" description="Helical" evidence="6">
    <location>
        <begin position="75"/>
        <end position="94"/>
    </location>
</feature>
<proteinExistence type="predicted"/>
<dbReference type="Proteomes" id="UP000322899">
    <property type="component" value="Unassembled WGS sequence"/>
</dbReference>
<feature type="transmembrane region" description="Helical" evidence="6">
    <location>
        <begin position="297"/>
        <end position="317"/>
    </location>
</feature>
<evidence type="ECO:0000313" key="8">
    <source>
        <dbReference type="EMBL" id="KAA0169345.1"/>
    </source>
</evidence>
<dbReference type="OrthoDB" id="448280at2759"/>
<evidence type="ECO:0000256" key="5">
    <source>
        <dbReference type="SAM" id="MobiDB-lite"/>
    </source>
</evidence>
<gene>
    <name evidence="9" type="ORF">FNF27_05466</name>
    <name evidence="8" type="ORF">FNF28_02126</name>
    <name evidence="7" type="ORF">FNF29_06004</name>
</gene>
<evidence type="ECO:0000313" key="9">
    <source>
        <dbReference type="EMBL" id="KAA0173117.1"/>
    </source>
</evidence>
<feature type="transmembrane region" description="Helical" evidence="6">
    <location>
        <begin position="324"/>
        <end position="347"/>
    </location>
</feature>
<sequence length="434" mass="42825">MSFRGEPEPEHWGDDAMNVKIAAMVSVVAAALMGAVAGACMHHRPPANAPACVNRAHHRCCGATNRGSRVACASLSYLLSGGVLTAASLVHLLPDSLEGLDDVVPDFPLAFFLCGLGFFVTMAFEEAGAACAAPRSEDPAASEEGLAAPLLGSGQAAFEGVQLSPPPSPARSMSETAVQSEAASTRVSHVPGSPALGASLQAPVASVASRALDPESATALALAGAALHDAELDEDFGGTAEGAGSVALMHGVRIGGSGSGGAKWAIAVIVLCCLSFHSFVAGVALGVASSPGQVMDILVAVVAHKGLATSALITAMLRGGASWTALLGLGLFFSAVTPSGIGVGMAASSGLGDSPVTSGLLAFAAGTFLHVGAVEMIVHELQTISGAHGEGDGHGHGTSEGGSKAGRASRPSTPAALLAALAGFGGMSALSLWV</sequence>
<dbReference type="Proteomes" id="UP000323011">
    <property type="component" value="Unassembled WGS sequence"/>
</dbReference>
<dbReference type="GO" id="GO:0016020">
    <property type="term" value="C:membrane"/>
    <property type="evidence" value="ECO:0007669"/>
    <property type="project" value="UniProtKB-SubCell"/>
</dbReference>
<evidence type="ECO:0000313" key="7">
    <source>
        <dbReference type="EMBL" id="KAA0149451.1"/>
    </source>
</evidence>
<feature type="compositionally biased region" description="Polar residues" evidence="5">
    <location>
        <begin position="171"/>
        <end position="182"/>
    </location>
</feature>
<keyword evidence="2 6" id="KW-0812">Transmembrane</keyword>
<dbReference type="OMA" id="TEEIREW"/>
<dbReference type="Pfam" id="PF02535">
    <property type="entry name" value="Zip"/>
    <property type="match status" value="1"/>
</dbReference>
<dbReference type="PANTHER" id="PTHR11040">
    <property type="entry name" value="ZINC/IRON TRANSPORTER"/>
    <property type="match status" value="1"/>
</dbReference>
<evidence type="ECO:0000256" key="2">
    <source>
        <dbReference type="ARBA" id="ARBA00022692"/>
    </source>
</evidence>
<evidence type="ECO:0000256" key="1">
    <source>
        <dbReference type="ARBA" id="ARBA00004141"/>
    </source>
</evidence>
<keyword evidence="11" id="KW-1185">Reference proteome</keyword>
<reference evidence="10 11" key="1">
    <citation type="submission" date="2019-07" db="EMBL/GenBank/DDBJ databases">
        <title>Genomes of Cafeteria roenbergensis.</title>
        <authorList>
            <person name="Fischer M.G."/>
            <person name="Hackl T."/>
            <person name="Roman M."/>
        </authorList>
    </citation>
    <scope>NUCLEOTIDE SEQUENCE [LARGE SCALE GENOMIC DNA]</scope>
    <source>
        <strain evidence="7 11">BVI</strain>
        <strain evidence="9 10">E4-10P</strain>
        <strain evidence="8 12">RCC970-E3</strain>
    </source>
</reference>